<dbReference type="Proteomes" id="UP000772434">
    <property type="component" value="Unassembled WGS sequence"/>
</dbReference>
<dbReference type="EMBL" id="JADNRY010000159">
    <property type="protein sequence ID" value="KAF9062907.1"/>
    <property type="molecule type" value="Genomic_DNA"/>
</dbReference>
<evidence type="ECO:0000313" key="2">
    <source>
        <dbReference type="Proteomes" id="UP000772434"/>
    </source>
</evidence>
<organism evidence="1 2">
    <name type="scientific">Rhodocollybia butyracea</name>
    <dbReference type="NCBI Taxonomy" id="206335"/>
    <lineage>
        <taxon>Eukaryota</taxon>
        <taxon>Fungi</taxon>
        <taxon>Dikarya</taxon>
        <taxon>Basidiomycota</taxon>
        <taxon>Agaricomycotina</taxon>
        <taxon>Agaricomycetes</taxon>
        <taxon>Agaricomycetidae</taxon>
        <taxon>Agaricales</taxon>
        <taxon>Marasmiineae</taxon>
        <taxon>Omphalotaceae</taxon>
        <taxon>Rhodocollybia</taxon>
    </lineage>
</organism>
<proteinExistence type="predicted"/>
<sequence>MSDMPSDTDTLFMLAYASAVKTEFQLDVGENYCMLIKITNYLIYKFADALQYSDNPSYTGGSAGSYIQQLHSYIDWVDLKRDPSPQATNIVQGLADTLTLANNQYWSVIEDGLNIFNKFKELYPGQDFWQWAHTAYVPIGAAHKVLKFAQTRLYQAMQNYYGPDYGLFSTYMDRITNAQSSNALPGYNQDGIADDNLIEGAIESANGRQVFPEPTQSTIRVPMYSIASYTNTVQAWITASEQGATRDKIIATDIEQARKVDWTHFGFPQVHPTLRGSAPAWRFFSAEVNTTDGQSNSRTLDIDGLENYVSLQLAMMGAAKFDIQPANVKFGSEIKDKVDQIINEVRTTGGSMSIFGFHVAVNGSGAGAGGGAVGNSTKRVDAKFEDIQWDNETGSLRLPPTKGQVYPTILAVIAQRFQAG</sequence>
<accession>A0A9P5PHU0</accession>
<comment type="caution">
    <text evidence="1">The sequence shown here is derived from an EMBL/GenBank/DDBJ whole genome shotgun (WGS) entry which is preliminary data.</text>
</comment>
<name>A0A9P5PHU0_9AGAR</name>
<evidence type="ECO:0000313" key="1">
    <source>
        <dbReference type="EMBL" id="KAF9062907.1"/>
    </source>
</evidence>
<gene>
    <name evidence="1" type="ORF">BDP27DRAFT_1368461</name>
</gene>
<protein>
    <submittedName>
        <fullName evidence="1">Uncharacterized protein</fullName>
    </submittedName>
</protein>
<dbReference type="AlphaFoldDB" id="A0A9P5PHU0"/>
<keyword evidence="2" id="KW-1185">Reference proteome</keyword>
<dbReference type="OrthoDB" id="2833384at2759"/>
<reference evidence="1" key="1">
    <citation type="submission" date="2020-11" db="EMBL/GenBank/DDBJ databases">
        <authorList>
            <consortium name="DOE Joint Genome Institute"/>
            <person name="Ahrendt S."/>
            <person name="Riley R."/>
            <person name="Andreopoulos W."/>
            <person name="Labutti K."/>
            <person name="Pangilinan J."/>
            <person name="Ruiz-Duenas F.J."/>
            <person name="Barrasa J.M."/>
            <person name="Sanchez-Garcia M."/>
            <person name="Camarero S."/>
            <person name="Miyauchi S."/>
            <person name="Serrano A."/>
            <person name="Linde D."/>
            <person name="Babiker R."/>
            <person name="Drula E."/>
            <person name="Ayuso-Fernandez I."/>
            <person name="Pacheco R."/>
            <person name="Padilla G."/>
            <person name="Ferreira P."/>
            <person name="Barriuso J."/>
            <person name="Kellner H."/>
            <person name="Castanera R."/>
            <person name="Alfaro M."/>
            <person name="Ramirez L."/>
            <person name="Pisabarro A.G."/>
            <person name="Kuo A."/>
            <person name="Tritt A."/>
            <person name="Lipzen A."/>
            <person name="He G."/>
            <person name="Yan M."/>
            <person name="Ng V."/>
            <person name="Cullen D."/>
            <person name="Martin F."/>
            <person name="Rosso M.-N."/>
            <person name="Henrissat B."/>
            <person name="Hibbett D."/>
            <person name="Martinez A.T."/>
            <person name="Grigoriev I.V."/>
        </authorList>
    </citation>
    <scope>NUCLEOTIDE SEQUENCE</scope>
    <source>
        <strain evidence="1">AH 40177</strain>
    </source>
</reference>